<gene>
    <name evidence="2" type="ORF">LOTGIDRAFT_234872</name>
</gene>
<evidence type="ECO:0000313" key="2">
    <source>
        <dbReference type="EMBL" id="ESO87871.1"/>
    </source>
</evidence>
<protein>
    <submittedName>
        <fullName evidence="2">Uncharacterized protein</fullName>
    </submittedName>
</protein>
<dbReference type="HOGENOM" id="CLU_1055889_0_0_1"/>
<reference evidence="2 3" key="1">
    <citation type="journal article" date="2013" name="Nature">
        <title>Insights into bilaterian evolution from three spiralian genomes.</title>
        <authorList>
            <person name="Simakov O."/>
            <person name="Marletaz F."/>
            <person name="Cho S.J."/>
            <person name="Edsinger-Gonzales E."/>
            <person name="Havlak P."/>
            <person name="Hellsten U."/>
            <person name="Kuo D.H."/>
            <person name="Larsson T."/>
            <person name="Lv J."/>
            <person name="Arendt D."/>
            <person name="Savage R."/>
            <person name="Osoegawa K."/>
            <person name="de Jong P."/>
            <person name="Grimwood J."/>
            <person name="Chapman J.A."/>
            <person name="Shapiro H."/>
            <person name="Aerts A."/>
            <person name="Otillar R.P."/>
            <person name="Terry A.Y."/>
            <person name="Boore J.L."/>
            <person name="Grigoriev I.V."/>
            <person name="Lindberg D.R."/>
            <person name="Seaver E.C."/>
            <person name="Weisblat D.A."/>
            <person name="Putnam N.H."/>
            <person name="Rokhsar D.S."/>
        </authorList>
    </citation>
    <scope>NUCLEOTIDE SEQUENCE [LARGE SCALE GENOMIC DNA]</scope>
</reference>
<keyword evidence="3" id="KW-1185">Reference proteome</keyword>
<evidence type="ECO:0000313" key="3">
    <source>
        <dbReference type="Proteomes" id="UP000030746"/>
    </source>
</evidence>
<feature type="compositionally biased region" description="Polar residues" evidence="1">
    <location>
        <begin position="82"/>
        <end position="93"/>
    </location>
</feature>
<proteinExistence type="predicted"/>
<dbReference type="OrthoDB" id="6162283at2759"/>
<feature type="compositionally biased region" description="Polar residues" evidence="1">
    <location>
        <begin position="251"/>
        <end position="264"/>
    </location>
</feature>
<feature type="non-terminal residue" evidence="2">
    <location>
        <position position="264"/>
    </location>
</feature>
<feature type="compositionally biased region" description="Basic residues" evidence="1">
    <location>
        <begin position="141"/>
        <end position="153"/>
    </location>
</feature>
<sequence>MDAEEANKFINSLVKNLQVLCHGHVNFNNSIQVIGHLYLNVDSQTNIDYIVNEKVCKNDTSSTVFVSNSYHSEQPQKKTAKQQDNGLNQNNKNKSAELEVSVDLTDDGRMVQRLVPISFGSSVDPPAAIHPAYRDQSHTPTPHHHSRKSRKPFHNIEARSPPAKTPRLSITPIHRTLLNRSNDSVVKHDKSLLNSSQISLGSDSCDFSSSNIPDTSINDDRNTASPSQGNSEMDSSLRNIKSEPEEEHDPNSSNLFDQQMGSNS</sequence>
<dbReference type="CTD" id="20249665"/>
<feature type="region of interest" description="Disordered" evidence="1">
    <location>
        <begin position="198"/>
        <end position="264"/>
    </location>
</feature>
<dbReference type="RefSeq" id="XP_009061474.1">
    <property type="nucleotide sequence ID" value="XM_009063226.1"/>
</dbReference>
<dbReference type="GeneID" id="20249665"/>
<name>V4A3S7_LOTGI</name>
<evidence type="ECO:0000256" key="1">
    <source>
        <dbReference type="SAM" id="MobiDB-lite"/>
    </source>
</evidence>
<feature type="compositionally biased region" description="Polar residues" evidence="1">
    <location>
        <begin position="223"/>
        <end position="239"/>
    </location>
</feature>
<feature type="region of interest" description="Disordered" evidence="1">
    <location>
        <begin position="126"/>
        <end position="171"/>
    </location>
</feature>
<dbReference type="EMBL" id="KB202823">
    <property type="protein sequence ID" value="ESO87871.1"/>
    <property type="molecule type" value="Genomic_DNA"/>
</dbReference>
<feature type="compositionally biased region" description="Low complexity" evidence="1">
    <location>
        <begin position="199"/>
        <end position="210"/>
    </location>
</feature>
<dbReference type="Proteomes" id="UP000030746">
    <property type="component" value="Unassembled WGS sequence"/>
</dbReference>
<dbReference type="KEGG" id="lgi:LOTGIDRAFT_234872"/>
<organism evidence="2 3">
    <name type="scientific">Lottia gigantea</name>
    <name type="common">Giant owl limpet</name>
    <dbReference type="NCBI Taxonomy" id="225164"/>
    <lineage>
        <taxon>Eukaryota</taxon>
        <taxon>Metazoa</taxon>
        <taxon>Spiralia</taxon>
        <taxon>Lophotrochozoa</taxon>
        <taxon>Mollusca</taxon>
        <taxon>Gastropoda</taxon>
        <taxon>Patellogastropoda</taxon>
        <taxon>Lottioidea</taxon>
        <taxon>Lottiidae</taxon>
        <taxon>Lottia</taxon>
    </lineage>
</organism>
<accession>V4A3S7</accession>
<feature type="region of interest" description="Disordered" evidence="1">
    <location>
        <begin position="69"/>
        <end position="95"/>
    </location>
</feature>
<dbReference type="AlphaFoldDB" id="V4A3S7"/>